<dbReference type="InterPro" id="IPR014710">
    <property type="entry name" value="RmlC-like_jellyroll"/>
</dbReference>
<keyword evidence="4" id="KW-1185">Reference proteome</keyword>
<dbReference type="InterPro" id="IPR051610">
    <property type="entry name" value="GPI/OXD"/>
</dbReference>
<dbReference type="InterPro" id="IPR013096">
    <property type="entry name" value="Cupin_2"/>
</dbReference>
<dbReference type="RefSeq" id="WP_284198050.1">
    <property type="nucleotide sequence ID" value="NZ_BSOG01000006.1"/>
</dbReference>
<protein>
    <recommendedName>
        <fullName evidence="2">Cupin type-2 domain-containing protein</fullName>
    </recommendedName>
</protein>
<evidence type="ECO:0000259" key="2">
    <source>
        <dbReference type="Pfam" id="PF07883"/>
    </source>
</evidence>
<dbReference type="SUPFAM" id="SSF51182">
    <property type="entry name" value="RmlC-like cupins"/>
    <property type="match status" value="1"/>
</dbReference>
<dbReference type="Pfam" id="PF07883">
    <property type="entry name" value="Cupin_2"/>
    <property type="match status" value="1"/>
</dbReference>
<reference evidence="4" key="1">
    <citation type="journal article" date="2019" name="Int. J. Syst. Evol. Microbiol.">
        <title>The Global Catalogue of Microorganisms (GCM) 10K type strain sequencing project: providing services to taxonomists for standard genome sequencing and annotation.</title>
        <authorList>
            <consortium name="The Broad Institute Genomics Platform"/>
            <consortium name="The Broad Institute Genome Sequencing Center for Infectious Disease"/>
            <person name="Wu L."/>
            <person name="Ma J."/>
        </authorList>
    </citation>
    <scope>NUCLEOTIDE SEQUENCE [LARGE SCALE GENOMIC DNA]</scope>
    <source>
        <strain evidence="4">NBRC 110044</strain>
    </source>
</reference>
<dbReference type="Proteomes" id="UP001156706">
    <property type="component" value="Unassembled WGS sequence"/>
</dbReference>
<dbReference type="EMBL" id="BSOG01000006">
    <property type="protein sequence ID" value="GLR14983.1"/>
    <property type="molecule type" value="Genomic_DNA"/>
</dbReference>
<evidence type="ECO:0000256" key="1">
    <source>
        <dbReference type="ARBA" id="ARBA00022723"/>
    </source>
</evidence>
<organism evidence="3 4">
    <name type="scientific">Chitinimonas prasina</name>
    <dbReference type="NCBI Taxonomy" id="1434937"/>
    <lineage>
        <taxon>Bacteria</taxon>
        <taxon>Pseudomonadati</taxon>
        <taxon>Pseudomonadota</taxon>
        <taxon>Betaproteobacteria</taxon>
        <taxon>Neisseriales</taxon>
        <taxon>Chitinibacteraceae</taxon>
        <taxon>Chitinimonas</taxon>
    </lineage>
</organism>
<dbReference type="Gene3D" id="2.60.120.10">
    <property type="entry name" value="Jelly Rolls"/>
    <property type="match status" value="1"/>
</dbReference>
<sequence>MQTFHLDAISQDRQTLGEAYHEFLRSRDMSAGVYHLQPGAHDSQGAHQEESLYYVINGSASMQVGSDSLEVVAGSIIHVPARIAPRFSTVHSALDVLVVFSPAESAPTVAIRGAV</sequence>
<gene>
    <name evidence="3" type="ORF">GCM10007907_37730</name>
</gene>
<dbReference type="PANTHER" id="PTHR35848">
    <property type="entry name" value="OXALATE-BINDING PROTEIN"/>
    <property type="match status" value="1"/>
</dbReference>
<feature type="domain" description="Cupin type-2" evidence="2">
    <location>
        <begin position="33"/>
        <end position="87"/>
    </location>
</feature>
<evidence type="ECO:0000313" key="3">
    <source>
        <dbReference type="EMBL" id="GLR14983.1"/>
    </source>
</evidence>
<accession>A0ABQ5YKL7</accession>
<comment type="caution">
    <text evidence="3">The sequence shown here is derived from an EMBL/GenBank/DDBJ whole genome shotgun (WGS) entry which is preliminary data.</text>
</comment>
<name>A0ABQ5YKL7_9NEIS</name>
<evidence type="ECO:0000313" key="4">
    <source>
        <dbReference type="Proteomes" id="UP001156706"/>
    </source>
</evidence>
<dbReference type="InterPro" id="IPR011051">
    <property type="entry name" value="RmlC_Cupin_sf"/>
</dbReference>
<keyword evidence="1" id="KW-0479">Metal-binding</keyword>
<proteinExistence type="predicted"/>